<evidence type="ECO:0000256" key="4">
    <source>
        <dbReference type="ARBA" id="ARBA00040194"/>
    </source>
</evidence>
<proteinExistence type="inferred from homology"/>
<comment type="similarity">
    <text evidence="3">Belongs to the HNH nuclease family.</text>
</comment>
<keyword evidence="1" id="KW-0540">Nuclease</keyword>
<feature type="compositionally biased region" description="Basic and acidic residues" evidence="5">
    <location>
        <begin position="37"/>
        <end position="47"/>
    </location>
</feature>
<keyword evidence="7" id="KW-0255">Endonuclease</keyword>
<evidence type="ECO:0000256" key="1">
    <source>
        <dbReference type="ARBA" id="ARBA00022722"/>
    </source>
</evidence>
<dbReference type="PANTHER" id="PTHR41286:SF1">
    <property type="entry name" value="HNH NUCLEASE YAJD-RELATED"/>
    <property type="match status" value="1"/>
</dbReference>
<reference evidence="8" key="1">
    <citation type="journal article" date="2019" name="Int. J. Syst. Evol. Microbiol.">
        <title>The Global Catalogue of Microorganisms (GCM) 10K type strain sequencing project: providing services to taxonomists for standard genome sequencing and annotation.</title>
        <authorList>
            <consortium name="The Broad Institute Genomics Platform"/>
            <consortium name="The Broad Institute Genome Sequencing Center for Infectious Disease"/>
            <person name="Wu L."/>
            <person name="Ma J."/>
        </authorList>
    </citation>
    <scope>NUCLEOTIDE SEQUENCE [LARGE SCALE GENOMIC DNA]</scope>
    <source>
        <strain evidence="8">CGMCC 1.12371</strain>
    </source>
</reference>
<dbReference type="CDD" id="cd00085">
    <property type="entry name" value="HNHc"/>
    <property type="match status" value="1"/>
</dbReference>
<comment type="caution">
    <text evidence="7">The sequence shown here is derived from an EMBL/GenBank/DDBJ whole genome shotgun (WGS) entry which is preliminary data.</text>
</comment>
<protein>
    <recommendedName>
        <fullName evidence="4">Putative HNH nuclease YajD</fullName>
    </recommendedName>
</protein>
<accession>A0ABW2QH07</accession>
<dbReference type="InterPro" id="IPR003615">
    <property type="entry name" value="HNH_nuc"/>
</dbReference>
<gene>
    <name evidence="7" type="ORF">ACFQPB_07615</name>
</gene>
<sequence>MPSSAPRPCTHPGCGQLVRDGSGRCDKHKRAITQASDARRGTAHERGYTSAWQKARAAYLRAHPLCRMHEARGEVVEAVVVDHIKPHKGDKLLFWDSNNWQPLCKRCHDIKTAREDGAFGRAPVVKR</sequence>
<dbReference type="Proteomes" id="UP001596501">
    <property type="component" value="Unassembled WGS sequence"/>
</dbReference>
<evidence type="ECO:0000256" key="3">
    <source>
        <dbReference type="ARBA" id="ARBA00038412"/>
    </source>
</evidence>
<dbReference type="Pfam" id="PF01844">
    <property type="entry name" value="HNH"/>
    <property type="match status" value="1"/>
</dbReference>
<keyword evidence="2" id="KW-0378">Hydrolase</keyword>
<dbReference type="PANTHER" id="PTHR41286">
    <property type="entry name" value="HNH NUCLEASE YAJD-RELATED"/>
    <property type="match status" value="1"/>
</dbReference>
<evidence type="ECO:0000256" key="2">
    <source>
        <dbReference type="ARBA" id="ARBA00022801"/>
    </source>
</evidence>
<keyword evidence="8" id="KW-1185">Reference proteome</keyword>
<dbReference type="SMART" id="SM00507">
    <property type="entry name" value="HNHc"/>
    <property type="match status" value="1"/>
</dbReference>
<name>A0ABW2QH07_9BURK</name>
<feature type="region of interest" description="Disordered" evidence="5">
    <location>
        <begin position="20"/>
        <end position="47"/>
    </location>
</feature>
<dbReference type="EMBL" id="JBHTCA010000004">
    <property type="protein sequence ID" value="MFC7408724.1"/>
    <property type="molecule type" value="Genomic_DNA"/>
</dbReference>
<evidence type="ECO:0000259" key="6">
    <source>
        <dbReference type="SMART" id="SM00507"/>
    </source>
</evidence>
<dbReference type="RefSeq" id="WP_382221427.1">
    <property type="nucleotide sequence ID" value="NZ_JBHTCA010000004.1"/>
</dbReference>
<organism evidence="7 8">
    <name type="scientific">Hydrogenophaga atypica</name>
    <dbReference type="NCBI Taxonomy" id="249409"/>
    <lineage>
        <taxon>Bacteria</taxon>
        <taxon>Pseudomonadati</taxon>
        <taxon>Pseudomonadota</taxon>
        <taxon>Betaproteobacteria</taxon>
        <taxon>Burkholderiales</taxon>
        <taxon>Comamonadaceae</taxon>
        <taxon>Hydrogenophaga</taxon>
    </lineage>
</organism>
<dbReference type="InterPro" id="IPR002711">
    <property type="entry name" value="HNH"/>
</dbReference>
<evidence type="ECO:0000313" key="7">
    <source>
        <dbReference type="EMBL" id="MFC7408724.1"/>
    </source>
</evidence>
<evidence type="ECO:0000256" key="5">
    <source>
        <dbReference type="SAM" id="MobiDB-lite"/>
    </source>
</evidence>
<dbReference type="Gene3D" id="1.10.30.50">
    <property type="match status" value="1"/>
</dbReference>
<dbReference type="GO" id="GO:0004519">
    <property type="term" value="F:endonuclease activity"/>
    <property type="evidence" value="ECO:0007669"/>
    <property type="project" value="UniProtKB-KW"/>
</dbReference>
<feature type="domain" description="HNH nuclease" evidence="6">
    <location>
        <begin position="54"/>
        <end position="109"/>
    </location>
</feature>
<evidence type="ECO:0000313" key="8">
    <source>
        <dbReference type="Proteomes" id="UP001596501"/>
    </source>
</evidence>